<evidence type="ECO:0000313" key="3">
    <source>
        <dbReference type="Proteomes" id="UP000808349"/>
    </source>
</evidence>
<sequence>MMNNITNFLILILVSFISKNVYSQTAPFRISLEPINIEGLGGLQSFAFGQHNGKWLLVGGRLDGLHRRQPFASFDQAGHNTQLIVIDPFTKQKWTSPLTSLSTELQDQLSSTNMEFYQEGKYLYLIGGYGYSPTFDDHFTYSRLTAIDVASVIQAVINHSSITPHFRQIIDPQFQVTGGQLEKINNTFYLVGGQKFMGLYNPMGPDHGPGFTQEYSNQIRKFILNDNGDKINIQHLPSITDTAQLHRRDFNVVPQIFPDGGEGLTAFSGVFQTKADLPYLNCVNIDSIAYQPNRNFTQYYNHYHCAKIPLYAAGKHEMHNLFFGGIAQYYDSLGTLVQDNNVPFVKTIARVTRDANGSMAEYKLPIEMPTLLGAGSEFIPNEQLSTYPNGVIKLDDLLDDTTQLGYIFGGISSTAANIFWANEGDLSSASSQLFKVNLIKNKTSAIDNINKHSTGTLKLMVYPNPNDGHMIIEYQLIQSSDVKMILLNHDGKKLEEKIFRNLPAGKHTFNKKIENLSTGGVYYLTIKSKYETAKQKIIVEP</sequence>
<protein>
    <submittedName>
        <fullName evidence="2">T9SS type A sorting domain-containing protein</fullName>
    </submittedName>
</protein>
<dbReference type="SUPFAM" id="SSF50965">
    <property type="entry name" value="Galactose oxidase, central domain"/>
    <property type="match status" value="1"/>
</dbReference>
<dbReference type="Pfam" id="PF18962">
    <property type="entry name" value="Por_Secre_tail"/>
    <property type="match status" value="1"/>
</dbReference>
<dbReference type="Proteomes" id="UP000808349">
    <property type="component" value="Unassembled WGS sequence"/>
</dbReference>
<evidence type="ECO:0000259" key="1">
    <source>
        <dbReference type="Pfam" id="PF18962"/>
    </source>
</evidence>
<dbReference type="InterPro" id="IPR011043">
    <property type="entry name" value="Gal_Oxase/kelch_b-propeller"/>
</dbReference>
<proteinExistence type="predicted"/>
<dbReference type="AlphaFoldDB" id="A0A9D7XH17"/>
<organism evidence="2 3">
    <name type="scientific">Candidatus Defluviibacterium haderslevense</name>
    <dbReference type="NCBI Taxonomy" id="2981993"/>
    <lineage>
        <taxon>Bacteria</taxon>
        <taxon>Pseudomonadati</taxon>
        <taxon>Bacteroidota</taxon>
        <taxon>Saprospiria</taxon>
        <taxon>Saprospirales</taxon>
        <taxon>Saprospiraceae</taxon>
        <taxon>Candidatus Defluviibacterium</taxon>
    </lineage>
</organism>
<feature type="domain" description="Secretion system C-terminal sorting" evidence="1">
    <location>
        <begin position="461"/>
        <end position="539"/>
    </location>
</feature>
<accession>A0A9D7XH17</accession>
<gene>
    <name evidence="2" type="ORF">IPO85_07725</name>
</gene>
<name>A0A9D7XH17_9BACT</name>
<dbReference type="NCBIfam" id="TIGR04183">
    <property type="entry name" value="Por_Secre_tail"/>
    <property type="match status" value="1"/>
</dbReference>
<evidence type="ECO:0000313" key="2">
    <source>
        <dbReference type="EMBL" id="MBK9717387.1"/>
    </source>
</evidence>
<dbReference type="InterPro" id="IPR026444">
    <property type="entry name" value="Secre_tail"/>
</dbReference>
<reference evidence="2 3" key="1">
    <citation type="submission" date="2020-10" db="EMBL/GenBank/DDBJ databases">
        <title>Connecting structure to function with the recovery of over 1000 high-quality activated sludge metagenome-assembled genomes encoding full-length rRNA genes using long-read sequencing.</title>
        <authorList>
            <person name="Singleton C.M."/>
            <person name="Petriglieri F."/>
            <person name="Kristensen J.M."/>
            <person name="Kirkegaard R.H."/>
            <person name="Michaelsen T.Y."/>
            <person name="Andersen M.H."/>
            <person name="Karst S.M."/>
            <person name="Dueholm M.S."/>
            <person name="Nielsen P.H."/>
            <person name="Albertsen M."/>
        </authorList>
    </citation>
    <scope>NUCLEOTIDE SEQUENCE [LARGE SCALE GENOMIC DNA]</scope>
    <source>
        <strain evidence="2">Ribe_18-Q3-R11-54_BAT3C.373</strain>
    </source>
</reference>
<comment type="caution">
    <text evidence="2">The sequence shown here is derived from an EMBL/GenBank/DDBJ whole genome shotgun (WGS) entry which is preliminary data.</text>
</comment>
<dbReference type="EMBL" id="JADKFW010000004">
    <property type="protein sequence ID" value="MBK9717387.1"/>
    <property type="molecule type" value="Genomic_DNA"/>
</dbReference>